<dbReference type="RefSeq" id="XP_002948393.1">
    <property type="nucleotide sequence ID" value="XM_002948347.1"/>
</dbReference>
<evidence type="ECO:0000313" key="11">
    <source>
        <dbReference type="EMBL" id="EFJ50800.1"/>
    </source>
</evidence>
<keyword evidence="7 9" id="KW-1133">Transmembrane helix</keyword>
<keyword evidence="5 9" id="KW-0812">Transmembrane</keyword>
<comment type="subcellular location">
    <subcellularLocation>
        <location evidence="1">Endomembrane system</location>
        <topology evidence="1">Multi-pass membrane protein</topology>
    </subcellularLocation>
</comment>
<evidence type="ECO:0000256" key="4">
    <source>
        <dbReference type="ARBA" id="ARBA00022597"/>
    </source>
</evidence>
<keyword evidence="8 9" id="KW-0472">Membrane</keyword>
<dbReference type="EMBL" id="GL378330">
    <property type="protein sequence ID" value="EFJ50800.1"/>
    <property type="molecule type" value="Genomic_DNA"/>
</dbReference>
<gene>
    <name evidence="11" type="ORF">VOLCADRAFT_88688</name>
</gene>
<evidence type="ECO:0000256" key="7">
    <source>
        <dbReference type="ARBA" id="ARBA00022989"/>
    </source>
</evidence>
<feature type="region of interest" description="Disordered" evidence="10">
    <location>
        <begin position="171"/>
        <end position="217"/>
    </location>
</feature>
<dbReference type="InParanoid" id="D8TPP3"/>
<organism evidence="12">
    <name type="scientific">Volvox carteri f. nagariensis</name>
    <dbReference type="NCBI Taxonomy" id="3068"/>
    <lineage>
        <taxon>Eukaryota</taxon>
        <taxon>Viridiplantae</taxon>
        <taxon>Chlorophyta</taxon>
        <taxon>core chlorophytes</taxon>
        <taxon>Chlorophyceae</taxon>
        <taxon>CS clade</taxon>
        <taxon>Chlamydomonadales</taxon>
        <taxon>Volvocaceae</taxon>
        <taxon>Volvox</taxon>
    </lineage>
</organism>
<dbReference type="GO" id="GO:0016020">
    <property type="term" value="C:membrane"/>
    <property type="evidence" value="ECO:0007669"/>
    <property type="project" value="InterPro"/>
</dbReference>
<keyword evidence="3 9" id="KW-0813">Transport</keyword>
<feature type="compositionally biased region" description="Low complexity" evidence="10">
    <location>
        <begin position="171"/>
        <end position="180"/>
    </location>
</feature>
<proteinExistence type="inferred from homology"/>
<dbReference type="Gene3D" id="1.20.1280.290">
    <property type="match status" value="1"/>
</dbReference>
<dbReference type="AlphaFoldDB" id="D8TPP3"/>
<feature type="transmembrane region" description="Helical" evidence="9">
    <location>
        <begin position="133"/>
        <end position="154"/>
    </location>
</feature>
<evidence type="ECO:0000256" key="8">
    <source>
        <dbReference type="ARBA" id="ARBA00023136"/>
    </source>
</evidence>
<evidence type="ECO:0000256" key="3">
    <source>
        <dbReference type="ARBA" id="ARBA00022448"/>
    </source>
</evidence>
<sequence length="274" mass="28582">MPSVVLLNVVPAFGNLLASLMLISPVPAVLKLRATGKLGVQDRIMSIMLLGSVHFITMTIVALFSLTQQAAERMWGTNAIIILMVYYFIPLSSMYDIIRRKNAISIYPPLACGAIANGGLWTVYGFALKDVNLWLPNLFGAVIGVVQLVLRAVYGAAPDAAQSSMVAASGPSSVATSSSPKNPLKTPCSRGGGADGPPHAESPEQHPAAKHPAAKEPRRPSILALLHPYQYIAAQLGDVEKGGSASTASPASNSVTVVATATSTAIKSQLGAQL</sequence>
<feature type="transmembrane region" description="Helical" evidence="9">
    <location>
        <begin position="44"/>
        <end position="67"/>
    </location>
</feature>
<dbReference type="Pfam" id="PF03083">
    <property type="entry name" value="MtN3_slv"/>
    <property type="match status" value="1"/>
</dbReference>
<dbReference type="InterPro" id="IPR047664">
    <property type="entry name" value="SWEET"/>
</dbReference>
<dbReference type="InterPro" id="IPR004316">
    <property type="entry name" value="SWEET_rpt"/>
</dbReference>
<dbReference type="GeneID" id="9624390"/>
<evidence type="ECO:0000313" key="12">
    <source>
        <dbReference type="Proteomes" id="UP000001058"/>
    </source>
</evidence>
<name>D8TPP3_VOLCA</name>
<evidence type="ECO:0000256" key="1">
    <source>
        <dbReference type="ARBA" id="ARBA00004127"/>
    </source>
</evidence>
<comment type="caution">
    <text evidence="9">Lacks conserved residue(s) required for the propagation of feature annotation.</text>
</comment>
<protein>
    <recommendedName>
        <fullName evidence="9">Bidirectional sugar transporter SWEET</fullName>
    </recommendedName>
</protein>
<accession>D8TPP3</accession>
<evidence type="ECO:0000256" key="5">
    <source>
        <dbReference type="ARBA" id="ARBA00022692"/>
    </source>
</evidence>
<keyword evidence="4 9" id="KW-0762">Sugar transport</keyword>
<evidence type="ECO:0000256" key="10">
    <source>
        <dbReference type="SAM" id="MobiDB-lite"/>
    </source>
</evidence>
<dbReference type="OrthoDB" id="409725at2759"/>
<dbReference type="PANTHER" id="PTHR10791">
    <property type="entry name" value="RAG1-ACTIVATING PROTEIN 1"/>
    <property type="match status" value="1"/>
</dbReference>
<feature type="transmembrane region" description="Helical" evidence="9">
    <location>
        <begin position="110"/>
        <end position="127"/>
    </location>
</feature>
<keyword evidence="12" id="KW-1185">Reference proteome</keyword>
<evidence type="ECO:0000256" key="9">
    <source>
        <dbReference type="RuleBase" id="RU910715"/>
    </source>
</evidence>
<dbReference type="GO" id="GO:0051119">
    <property type="term" value="F:sugar transmembrane transporter activity"/>
    <property type="evidence" value="ECO:0007669"/>
    <property type="project" value="InterPro"/>
</dbReference>
<reference evidence="11 12" key="1">
    <citation type="journal article" date="2010" name="Science">
        <title>Genomic analysis of organismal complexity in the multicellular green alga Volvox carteri.</title>
        <authorList>
            <person name="Prochnik S.E."/>
            <person name="Umen J."/>
            <person name="Nedelcu A.M."/>
            <person name="Hallmann A."/>
            <person name="Miller S.M."/>
            <person name="Nishii I."/>
            <person name="Ferris P."/>
            <person name="Kuo A."/>
            <person name="Mitros T."/>
            <person name="Fritz-Laylin L.K."/>
            <person name="Hellsten U."/>
            <person name="Chapman J."/>
            <person name="Simakov O."/>
            <person name="Rensing S.A."/>
            <person name="Terry A."/>
            <person name="Pangilinan J."/>
            <person name="Kapitonov V."/>
            <person name="Jurka J."/>
            <person name="Salamov A."/>
            <person name="Shapiro H."/>
            <person name="Schmutz J."/>
            <person name="Grimwood J."/>
            <person name="Lindquist E."/>
            <person name="Lucas S."/>
            <person name="Grigoriev I.V."/>
            <person name="Schmitt R."/>
            <person name="Kirk D."/>
            <person name="Rokhsar D.S."/>
        </authorList>
    </citation>
    <scope>NUCLEOTIDE SEQUENCE [LARGE SCALE GENOMIC DNA]</scope>
    <source>
        <strain evidence="12">f. Nagariensis / Eve</strain>
    </source>
</reference>
<keyword evidence="6" id="KW-0677">Repeat</keyword>
<evidence type="ECO:0000256" key="6">
    <source>
        <dbReference type="ARBA" id="ARBA00022737"/>
    </source>
</evidence>
<dbReference type="KEGG" id="vcn:VOLCADRAFT_88688"/>
<comment type="similarity">
    <text evidence="2 9">Belongs to the SWEET sugar transporter family.</text>
</comment>
<feature type="transmembrane region" description="Helical" evidence="9">
    <location>
        <begin position="79"/>
        <end position="98"/>
    </location>
</feature>
<feature type="transmembrane region" description="Helical" evidence="9">
    <location>
        <begin position="12"/>
        <end position="32"/>
    </location>
</feature>
<evidence type="ECO:0000256" key="2">
    <source>
        <dbReference type="ARBA" id="ARBA00007809"/>
    </source>
</evidence>
<comment type="function">
    <text evidence="9">Mediates both low-affinity uptake and efflux of sugar across the membrane.</text>
</comment>
<dbReference type="GO" id="GO:0012505">
    <property type="term" value="C:endomembrane system"/>
    <property type="evidence" value="ECO:0007669"/>
    <property type="project" value="UniProtKB-SubCell"/>
</dbReference>
<dbReference type="Proteomes" id="UP000001058">
    <property type="component" value="Unassembled WGS sequence"/>
</dbReference>
<dbReference type="PANTHER" id="PTHR10791:SF224">
    <property type="entry name" value="SUGAR TRANSPORTER SWEET"/>
    <property type="match status" value="1"/>
</dbReference>